<reference evidence="1" key="1">
    <citation type="submission" date="2020-09" db="EMBL/GenBank/DDBJ databases">
        <authorList>
            <person name="Kim M.K."/>
        </authorList>
    </citation>
    <scope>NUCLEOTIDE SEQUENCE</scope>
    <source>
        <strain evidence="1">BT704</strain>
    </source>
</reference>
<protein>
    <recommendedName>
        <fullName evidence="3">HAMP domain-containing histidine kinase</fullName>
    </recommendedName>
</protein>
<evidence type="ECO:0008006" key="3">
    <source>
        <dbReference type="Google" id="ProtNLM"/>
    </source>
</evidence>
<dbReference type="RefSeq" id="WP_191039577.1">
    <property type="nucleotide sequence ID" value="NZ_JACXAA010000004.1"/>
</dbReference>
<dbReference type="GO" id="GO:0000155">
    <property type="term" value="F:phosphorelay sensor kinase activity"/>
    <property type="evidence" value="ECO:0007669"/>
    <property type="project" value="InterPro"/>
</dbReference>
<organism evidence="1 2">
    <name type="scientific">Spirosoma validum</name>
    <dbReference type="NCBI Taxonomy" id="2771355"/>
    <lineage>
        <taxon>Bacteria</taxon>
        <taxon>Pseudomonadati</taxon>
        <taxon>Bacteroidota</taxon>
        <taxon>Cytophagia</taxon>
        <taxon>Cytophagales</taxon>
        <taxon>Cytophagaceae</taxon>
        <taxon>Spirosoma</taxon>
    </lineage>
</organism>
<evidence type="ECO:0000313" key="1">
    <source>
        <dbReference type="EMBL" id="MBD2753938.1"/>
    </source>
</evidence>
<keyword evidence="2" id="KW-1185">Reference proteome</keyword>
<dbReference type="InterPro" id="IPR036097">
    <property type="entry name" value="HisK_dim/P_sf"/>
</dbReference>
<name>A0A927GDR4_9BACT</name>
<evidence type="ECO:0000313" key="2">
    <source>
        <dbReference type="Proteomes" id="UP000653797"/>
    </source>
</evidence>
<dbReference type="Proteomes" id="UP000653797">
    <property type="component" value="Unassembled WGS sequence"/>
</dbReference>
<sequence length="242" mass="27753">MSSLTDADKAQLGQLADYLLSQQEIIVDRWQTKCSLDEALHPFTCHSRQAYTEMLRVLLHRLIQRVMGESRVSGLDGRSLQLYCWQGGYSLAEWFRVVDNLYDVLDEQIQQFLERYPQTQPWVITQVYRQLLNLSKQVSRDSIGYADQLWQTRGDEPLPTLPLAPDTRPHLAIPRVDHLRQAAHDLRSAFGILATAASLLQRPLKATDRTKYLDMLHRNVNVAVHSLNQVLTYAPVEESGQS</sequence>
<comment type="caution">
    <text evidence="1">The sequence shown here is derived from an EMBL/GenBank/DDBJ whole genome shotgun (WGS) entry which is preliminary data.</text>
</comment>
<accession>A0A927GDR4</accession>
<proteinExistence type="predicted"/>
<dbReference type="EMBL" id="JACXAA010000004">
    <property type="protein sequence ID" value="MBD2753938.1"/>
    <property type="molecule type" value="Genomic_DNA"/>
</dbReference>
<dbReference type="AlphaFoldDB" id="A0A927GDR4"/>
<gene>
    <name evidence="1" type="ORF">IC230_13610</name>
</gene>
<dbReference type="SUPFAM" id="SSF47384">
    <property type="entry name" value="Homodimeric domain of signal transducing histidine kinase"/>
    <property type="match status" value="1"/>
</dbReference>